<evidence type="ECO:0000313" key="3">
    <source>
        <dbReference type="EMBL" id="KAG2173946.1"/>
    </source>
</evidence>
<name>A0A8H7U7E7_9FUNG</name>
<reference evidence="3" key="1">
    <citation type="submission" date="2020-12" db="EMBL/GenBank/DDBJ databases">
        <title>Metabolic potential, ecology and presence of endohyphal bacteria is reflected in genomic diversity of Mucoromycotina.</title>
        <authorList>
            <person name="Muszewska A."/>
            <person name="Okrasinska A."/>
            <person name="Steczkiewicz K."/>
            <person name="Drgas O."/>
            <person name="Orlowska M."/>
            <person name="Perlinska-Lenart U."/>
            <person name="Aleksandrzak-Piekarczyk T."/>
            <person name="Szatraj K."/>
            <person name="Zielenkiewicz U."/>
            <person name="Pilsyk S."/>
            <person name="Malc E."/>
            <person name="Mieczkowski P."/>
            <person name="Kruszewska J.S."/>
            <person name="Biernat P."/>
            <person name="Pawlowska J."/>
        </authorList>
    </citation>
    <scope>NUCLEOTIDE SEQUENCE</scope>
    <source>
        <strain evidence="3">WA0000051536</strain>
    </source>
</reference>
<evidence type="ECO:0000256" key="1">
    <source>
        <dbReference type="SAM" id="Phobius"/>
    </source>
</evidence>
<feature type="transmembrane region" description="Helical" evidence="1">
    <location>
        <begin position="456"/>
        <end position="482"/>
    </location>
</feature>
<dbReference type="Pfam" id="PF01553">
    <property type="entry name" value="Acyltransferase"/>
    <property type="match status" value="1"/>
</dbReference>
<keyword evidence="1" id="KW-0812">Transmembrane</keyword>
<keyword evidence="1" id="KW-1133">Transmembrane helix</keyword>
<feature type="non-terminal residue" evidence="3">
    <location>
        <position position="1"/>
    </location>
</feature>
<gene>
    <name evidence="3" type="ORF">INT44_000059</name>
</gene>
<dbReference type="OrthoDB" id="2427554at2759"/>
<dbReference type="AlphaFoldDB" id="A0A8H7U7E7"/>
<dbReference type="InterPro" id="IPR052744">
    <property type="entry name" value="GPAT/DAPAT"/>
</dbReference>
<feature type="domain" description="Phospholipid/glycerol acyltransferase" evidence="2">
    <location>
        <begin position="57"/>
        <end position="262"/>
    </location>
</feature>
<dbReference type="GO" id="GO:0016287">
    <property type="term" value="F:glycerone-phosphate O-acyltransferase activity"/>
    <property type="evidence" value="ECO:0007669"/>
    <property type="project" value="TreeGrafter"/>
</dbReference>
<dbReference type="EMBL" id="JAEPRA010000017">
    <property type="protein sequence ID" value="KAG2173946.1"/>
    <property type="molecule type" value="Genomic_DNA"/>
</dbReference>
<sequence>MSNQQVAKAADRPPDESRFDQLSYDVVAKSFKVISTIFFREIRTSGYHQIPADKPCIFIVAPHANQFVDPGMVMITSPVRFCPLMAASQFKRKIIGTAARLLHAIPVVRPQDLATPGAGKVRASSSGEMDLLEGIDTKFKEQAQPRDLINISKAIKAQVKEVISETQIRLASPLSDSDVEVLSKEEGVKYKIIPHVDQHDLFDKVHDSLAQGRSIVIFPEGGSHDRLELLPLKVGFALMALGAMAKYPELDVKIVPVGLNYFHPHRFRSRAVVSYGPPISIDKKLVQDFKNGGEAKREATSTVLQQGRDGLKSVTVNAPDYNVLLVIQAARRLYQPAHRKLRLEQVVELNRRFLIGWTQFKDDPRVIELARKIRAYNQTLKYFGIRDHQVEKTSAATLNAAKTLIVRLSELLMVAAVGLPATILNSPIILLAIYISQIKQKEALANSSVKIAARDVLATWKILVALVAAPLLFGCYSLLATYYLHTHYAHLSIGHLILIGLALWIGQPILYFSVLRLTENGIDIYKSLGPVFLAVSNPSAAENLRAMRKKLSDDVTEFVNEAGPQALEDFDPKRYERQSSFDGNITATSKADSSASGFGFLSGANWLDDKWLFQALHYDSESEDDNEVTN</sequence>
<dbReference type="SUPFAM" id="SSF69593">
    <property type="entry name" value="Glycerol-3-phosphate (1)-acyltransferase"/>
    <property type="match status" value="1"/>
</dbReference>
<dbReference type="PANTHER" id="PTHR31605">
    <property type="entry name" value="GLYCEROL-3-PHOSPHATE O-ACYLTRANSFERASE 1"/>
    <property type="match status" value="1"/>
</dbReference>
<keyword evidence="1" id="KW-0472">Membrane</keyword>
<protein>
    <recommendedName>
        <fullName evidence="2">Phospholipid/glycerol acyltransferase domain-containing protein</fullName>
    </recommendedName>
</protein>
<feature type="transmembrane region" description="Helical" evidence="1">
    <location>
        <begin position="411"/>
        <end position="435"/>
    </location>
</feature>
<feature type="transmembrane region" description="Helical" evidence="1">
    <location>
        <begin position="488"/>
        <end position="506"/>
    </location>
</feature>
<dbReference type="InterPro" id="IPR002123">
    <property type="entry name" value="Plipid/glycerol_acylTrfase"/>
</dbReference>
<dbReference type="SMART" id="SM00563">
    <property type="entry name" value="PlsC"/>
    <property type="match status" value="1"/>
</dbReference>
<evidence type="ECO:0000313" key="4">
    <source>
        <dbReference type="Proteomes" id="UP000612746"/>
    </source>
</evidence>
<proteinExistence type="predicted"/>
<keyword evidence="4" id="KW-1185">Reference proteome</keyword>
<dbReference type="GO" id="GO:0004366">
    <property type="term" value="F:glycerol-3-phosphate O-acyltransferase activity"/>
    <property type="evidence" value="ECO:0007669"/>
    <property type="project" value="TreeGrafter"/>
</dbReference>
<accession>A0A8H7U7E7</accession>
<dbReference type="GO" id="GO:0008654">
    <property type="term" value="P:phospholipid biosynthetic process"/>
    <property type="evidence" value="ECO:0007669"/>
    <property type="project" value="TreeGrafter"/>
</dbReference>
<dbReference type="PANTHER" id="PTHR31605:SF0">
    <property type="entry name" value="GLYCEROL-3-PHOSPHATE O-ACYLTRANSFERASE 1"/>
    <property type="match status" value="1"/>
</dbReference>
<dbReference type="Proteomes" id="UP000612746">
    <property type="component" value="Unassembled WGS sequence"/>
</dbReference>
<organism evidence="3 4">
    <name type="scientific">Umbelopsis vinacea</name>
    <dbReference type="NCBI Taxonomy" id="44442"/>
    <lineage>
        <taxon>Eukaryota</taxon>
        <taxon>Fungi</taxon>
        <taxon>Fungi incertae sedis</taxon>
        <taxon>Mucoromycota</taxon>
        <taxon>Mucoromycotina</taxon>
        <taxon>Umbelopsidomycetes</taxon>
        <taxon>Umbelopsidales</taxon>
        <taxon>Umbelopsidaceae</taxon>
        <taxon>Umbelopsis</taxon>
    </lineage>
</organism>
<dbReference type="CDD" id="cd07992">
    <property type="entry name" value="LPLAT_AAK14816-like"/>
    <property type="match status" value="1"/>
</dbReference>
<evidence type="ECO:0000259" key="2">
    <source>
        <dbReference type="SMART" id="SM00563"/>
    </source>
</evidence>
<comment type="caution">
    <text evidence="3">The sequence shown here is derived from an EMBL/GenBank/DDBJ whole genome shotgun (WGS) entry which is preliminary data.</text>
</comment>